<organism evidence="1 2">
    <name type="scientific">Streblomastix strix</name>
    <dbReference type="NCBI Taxonomy" id="222440"/>
    <lineage>
        <taxon>Eukaryota</taxon>
        <taxon>Metamonada</taxon>
        <taxon>Preaxostyla</taxon>
        <taxon>Oxymonadida</taxon>
        <taxon>Streblomastigidae</taxon>
        <taxon>Streblomastix</taxon>
    </lineage>
</organism>
<evidence type="ECO:0000313" key="2">
    <source>
        <dbReference type="Proteomes" id="UP000324800"/>
    </source>
</evidence>
<name>A0A5J4WSV0_9EUKA</name>
<dbReference type="Proteomes" id="UP000324800">
    <property type="component" value="Unassembled WGS sequence"/>
</dbReference>
<dbReference type="AlphaFoldDB" id="A0A5J4WSV0"/>
<sequence>MMPSEYMKSKEENRMHGSWAIACLPLPEVGVILISTSRFAIIAYSVSDFSEQRRFPTRKLITALERAPQLIAGDMGGDLYLLQPLVPEGPGQLISFCPNLFKARVTRILSVSDNQFVACSLDGSLIYVDMFYHPWTITKSIRLACDSQPSWVDRPVNHQRFLTAVSNQSSFSDGIQGNLAASIFKAVTSKATPIDQ</sequence>
<proteinExistence type="predicted"/>
<dbReference type="EMBL" id="SNRW01001030">
    <property type="protein sequence ID" value="KAA6398124.1"/>
    <property type="molecule type" value="Genomic_DNA"/>
</dbReference>
<accession>A0A5J4WSV0</accession>
<comment type="caution">
    <text evidence="1">The sequence shown here is derived from an EMBL/GenBank/DDBJ whole genome shotgun (WGS) entry which is preliminary data.</text>
</comment>
<reference evidence="1 2" key="1">
    <citation type="submission" date="2019-03" db="EMBL/GenBank/DDBJ databases">
        <title>Single cell metagenomics reveals metabolic interactions within the superorganism composed of flagellate Streblomastix strix and complex community of Bacteroidetes bacteria on its surface.</title>
        <authorList>
            <person name="Treitli S.C."/>
            <person name="Kolisko M."/>
            <person name="Husnik F."/>
            <person name="Keeling P."/>
            <person name="Hampl V."/>
        </authorList>
    </citation>
    <scope>NUCLEOTIDE SEQUENCE [LARGE SCALE GENOMIC DNA]</scope>
    <source>
        <strain evidence="1">ST1C</strain>
    </source>
</reference>
<evidence type="ECO:0000313" key="1">
    <source>
        <dbReference type="EMBL" id="KAA6398124.1"/>
    </source>
</evidence>
<gene>
    <name evidence="1" type="ORF">EZS28_006353</name>
</gene>
<protein>
    <submittedName>
        <fullName evidence="1">Uncharacterized protein</fullName>
    </submittedName>
</protein>